<evidence type="ECO:0000313" key="13">
    <source>
        <dbReference type="EMBL" id="MDT0683315.1"/>
    </source>
</evidence>
<keyword evidence="8 10" id="KW-0511">Multifunctional enzyme</keyword>
<comment type="function">
    <text evidence="10">Catalyzes the condensation reaction of fatty acid synthesis by the addition to an acyl acceptor of two carbons from malonyl-ACP. Catalyzes the first condensation reaction which initiates fatty acid synthesis and may therefore play a role in governing the total rate of fatty acid production. Possesses both acetoacetyl-ACP synthase and acetyl transacylase activities. Its substrate specificity determines the biosynthesis of branched-chain and/or straight-chain of fatty acids.</text>
</comment>
<keyword evidence="5 10" id="KW-0276">Fatty acid metabolism</keyword>
<comment type="catalytic activity">
    <reaction evidence="10">
        <text>malonyl-[ACP] + acetyl-CoA + H(+) = 3-oxobutanoyl-[ACP] + CO2 + CoA</text>
        <dbReference type="Rhea" id="RHEA:12080"/>
        <dbReference type="Rhea" id="RHEA-COMP:9623"/>
        <dbReference type="Rhea" id="RHEA-COMP:9625"/>
        <dbReference type="ChEBI" id="CHEBI:15378"/>
        <dbReference type="ChEBI" id="CHEBI:16526"/>
        <dbReference type="ChEBI" id="CHEBI:57287"/>
        <dbReference type="ChEBI" id="CHEBI:57288"/>
        <dbReference type="ChEBI" id="CHEBI:78449"/>
        <dbReference type="ChEBI" id="CHEBI:78450"/>
        <dbReference type="EC" id="2.3.1.180"/>
    </reaction>
</comment>
<dbReference type="InterPro" id="IPR016039">
    <property type="entry name" value="Thiolase-like"/>
</dbReference>
<dbReference type="EC" id="2.3.1.180" evidence="10"/>
<evidence type="ECO:0000256" key="6">
    <source>
        <dbReference type="ARBA" id="ARBA00023098"/>
    </source>
</evidence>
<reference evidence="13 14" key="1">
    <citation type="submission" date="2023-09" db="EMBL/GenBank/DDBJ databases">
        <authorList>
            <person name="Rey-Velasco X."/>
        </authorList>
    </citation>
    <scope>NUCLEOTIDE SEQUENCE [LARGE SCALE GENOMIC DNA]</scope>
    <source>
        <strain evidence="13 14">F158</strain>
    </source>
</reference>
<dbReference type="NCBIfam" id="TIGR00747">
    <property type="entry name" value="fabH"/>
    <property type="match status" value="1"/>
</dbReference>
<evidence type="ECO:0000259" key="11">
    <source>
        <dbReference type="Pfam" id="PF08541"/>
    </source>
</evidence>
<evidence type="ECO:0000256" key="1">
    <source>
        <dbReference type="ARBA" id="ARBA00008642"/>
    </source>
</evidence>
<evidence type="ECO:0000256" key="2">
    <source>
        <dbReference type="ARBA" id="ARBA00022490"/>
    </source>
</evidence>
<evidence type="ECO:0000256" key="7">
    <source>
        <dbReference type="ARBA" id="ARBA00023160"/>
    </source>
</evidence>
<keyword evidence="4 10" id="KW-0808">Transferase</keyword>
<dbReference type="Proteomes" id="UP001265259">
    <property type="component" value="Unassembled WGS sequence"/>
</dbReference>
<evidence type="ECO:0000313" key="14">
    <source>
        <dbReference type="Proteomes" id="UP001265259"/>
    </source>
</evidence>
<protein>
    <recommendedName>
        <fullName evidence="10">Beta-ketoacyl-[acyl-carrier-protein] synthase III</fullName>
        <shortName evidence="10">Beta-ketoacyl-ACP synthase III</shortName>
        <shortName evidence="10">KAS III</shortName>
        <ecNumber evidence="10">2.3.1.180</ecNumber>
    </recommendedName>
    <alternativeName>
        <fullName evidence="10">3-oxoacyl-[acyl-carrier-protein] synthase 3</fullName>
    </alternativeName>
    <alternativeName>
        <fullName evidence="10">3-oxoacyl-[acyl-carrier-protein] synthase III</fullName>
    </alternativeName>
</protein>
<evidence type="ECO:0000256" key="8">
    <source>
        <dbReference type="ARBA" id="ARBA00023268"/>
    </source>
</evidence>
<dbReference type="HAMAP" id="MF_01815">
    <property type="entry name" value="FabH"/>
    <property type="match status" value="1"/>
</dbReference>
<dbReference type="SUPFAM" id="SSF53901">
    <property type="entry name" value="Thiolase-like"/>
    <property type="match status" value="1"/>
</dbReference>
<comment type="subunit">
    <text evidence="10">Homodimer.</text>
</comment>
<comment type="subcellular location">
    <subcellularLocation>
        <location evidence="10">Cytoplasm</location>
    </subcellularLocation>
</comment>
<dbReference type="RefSeq" id="WP_311691743.1">
    <property type="nucleotide sequence ID" value="NZ_JAVRHL010000003.1"/>
</dbReference>
<comment type="pathway">
    <text evidence="10">Lipid metabolism; fatty acid biosynthesis.</text>
</comment>
<sequence length="339" mass="35439">MPDAGAAIGRQTTSEARQIRAVLKGVGHYLPNRVVPNSEFEASLETSDEWIRSRSGIERRHFAAEGQTTADLASRAARAALADAGLEAAEIDALIVATSTPDLTFPSVATMVQAELGLTTGFAFDIQAVCAGFVFAMANADALIRAGTARRILVIGAETFSRILDFEDRATCVLFGDGAGAVVLEAEEGEGTSADRGILATDLHSDGRHRDILYVNGGTSTGTSGVLKMQGREVFRHAVEKLAATAHSALGKVGLTSADVAWIVPHQANSRIIEATAKKMGLGMDRVILTVQDHGNTSAASIPLALSVGASQGRFKSGDLVVMEAIGGGLAWGSVVLRW</sequence>
<comment type="similarity">
    <text evidence="1 10">Belongs to the thiolase-like superfamily. FabH family.</text>
</comment>
<organism evidence="13 14">
    <name type="scientific">Tropicimonas omnivorans</name>
    <dbReference type="NCBI Taxonomy" id="3075590"/>
    <lineage>
        <taxon>Bacteria</taxon>
        <taxon>Pseudomonadati</taxon>
        <taxon>Pseudomonadota</taxon>
        <taxon>Alphaproteobacteria</taxon>
        <taxon>Rhodobacterales</taxon>
        <taxon>Roseobacteraceae</taxon>
        <taxon>Tropicimonas</taxon>
    </lineage>
</organism>
<feature type="active site" evidence="10">
    <location>
        <position position="266"/>
    </location>
</feature>
<dbReference type="NCBIfam" id="NF006829">
    <property type="entry name" value="PRK09352.1"/>
    <property type="match status" value="1"/>
</dbReference>
<dbReference type="Pfam" id="PF08541">
    <property type="entry name" value="ACP_syn_III_C"/>
    <property type="match status" value="1"/>
</dbReference>
<keyword evidence="7 10" id="KW-0275">Fatty acid biosynthesis</keyword>
<evidence type="ECO:0000256" key="3">
    <source>
        <dbReference type="ARBA" id="ARBA00022516"/>
    </source>
</evidence>
<evidence type="ECO:0000256" key="10">
    <source>
        <dbReference type="HAMAP-Rule" id="MF_01815"/>
    </source>
</evidence>
<keyword evidence="6 10" id="KW-0443">Lipid metabolism</keyword>
<evidence type="ECO:0000256" key="5">
    <source>
        <dbReference type="ARBA" id="ARBA00022832"/>
    </source>
</evidence>
<dbReference type="GO" id="GO:0033818">
    <property type="term" value="F:beta-ketoacyl-acyl-carrier-protein synthase III activity"/>
    <property type="evidence" value="ECO:0007669"/>
    <property type="project" value="UniProtKB-EC"/>
</dbReference>
<evidence type="ECO:0000256" key="9">
    <source>
        <dbReference type="ARBA" id="ARBA00023315"/>
    </source>
</evidence>
<dbReference type="InterPro" id="IPR013747">
    <property type="entry name" value="ACP_syn_III_C"/>
</dbReference>
<dbReference type="InterPro" id="IPR004655">
    <property type="entry name" value="FabH"/>
</dbReference>
<keyword evidence="9 10" id="KW-0012">Acyltransferase</keyword>
<keyword evidence="2 10" id="KW-0963">Cytoplasm</keyword>
<comment type="caution">
    <text evidence="13">The sequence shown here is derived from an EMBL/GenBank/DDBJ whole genome shotgun (WGS) entry which is preliminary data.</text>
</comment>
<feature type="domain" description="Beta-ketoacyl-[acyl-carrier-protein] synthase III C-terminal" evidence="11">
    <location>
        <begin position="252"/>
        <end position="339"/>
    </location>
</feature>
<dbReference type="Pfam" id="PF08545">
    <property type="entry name" value="ACP_syn_III"/>
    <property type="match status" value="1"/>
</dbReference>
<feature type="active site" evidence="10">
    <location>
        <position position="296"/>
    </location>
</feature>
<dbReference type="CDD" id="cd00830">
    <property type="entry name" value="KAS_III"/>
    <property type="match status" value="1"/>
</dbReference>
<feature type="region of interest" description="ACP-binding" evidence="10">
    <location>
        <begin position="267"/>
        <end position="271"/>
    </location>
</feature>
<feature type="active site" evidence="10">
    <location>
        <position position="130"/>
    </location>
</feature>
<gene>
    <name evidence="10" type="primary">fabH</name>
    <name evidence="13" type="ORF">RM543_11505</name>
</gene>
<accession>A0ABU3DHW2</accession>
<proteinExistence type="inferred from homology"/>
<dbReference type="PANTHER" id="PTHR34069">
    <property type="entry name" value="3-OXOACYL-[ACYL-CARRIER-PROTEIN] SYNTHASE 3"/>
    <property type="match status" value="1"/>
</dbReference>
<dbReference type="EMBL" id="JAVRHL010000003">
    <property type="protein sequence ID" value="MDT0683315.1"/>
    <property type="molecule type" value="Genomic_DNA"/>
</dbReference>
<name>A0ABU3DHW2_9RHOB</name>
<dbReference type="Gene3D" id="3.40.47.10">
    <property type="match status" value="1"/>
</dbReference>
<keyword evidence="3 10" id="KW-0444">Lipid biosynthesis</keyword>
<evidence type="ECO:0000256" key="4">
    <source>
        <dbReference type="ARBA" id="ARBA00022679"/>
    </source>
</evidence>
<dbReference type="InterPro" id="IPR013751">
    <property type="entry name" value="ACP_syn_III_N"/>
</dbReference>
<comment type="domain">
    <text evidence="10">The last Arg residue of the ACP-binding site is essential for the weak association between ACP/AcpP and FabH.</text>
</comment>
<evidence type="ECO:0000259" key="12">
    <source>
        <dbReference type="Pfam" id="PF08545"/>
    </source>
</evidence>
<keyword evidence="14" id="KW-1185">Reference proteome</keyword>
<dbReference type="PANTHER" id="PTHR34069:SF2">
    <property type="entry name" value="BETA-KETOACYL-[ACYL-CARRIER-PROTEIN] SYNTHASE III"/>
    <property type="match status" value="1"/>
</dbReference>
<feature type="domain" description="Beta-ketoacyl-[acyl-carrier-protein] synthase III N-terminal" evidence="12">
    <location>
        <begin position="124"/>
        <end position="207"/>
    </location>
</feature>